<dbReference type="SUPFAM" id="SSF53474">
    <property type="entry name" value="alpha/beta-Hydrolases"/>
    <property type="match status" value="1"/>
</dbReference>
<organism evidence="2 3">
    <name type="scientific">[Myrmecia] bisecta</name>
    <dbReference type="NCBI Taxonomy" id="41462"/>
    <lineage>
        <taxon>Eukaryota</taxon>
        <taxon>Viridiplantae</taxon>
        <taxon>Chlorophyta</taxon>
        <taxon>core chlorophytes</taxon>
        <taxon>Trebouxiophyceae</taxon>
        <taxon>Trebouxiales</taxon>
        <taxon>Trebouxiaceae</taxon>
        <taxon>Myrmecia</taxon>
    </lineage>
</organism>
<reference evidence="2 3" key="1">
    <citation type="journal article" date="2024" name="Nat. Commun.">
        <title>Phylogenomics reveals the evolutionary origins of lichenization in chlorophyte algae.</title>
        <authorList>
            <person name="Puginier C."/>
            <person name="Libourel C."/>
            <person name="Otte J."/>
            <person name="Skaloud P."/>
            <person name="Haon M."/>
            <person name="Grisel S."/>
            <person name="Petersen M."/>
            <person name="Berrin J.G."/>
            <person name="Delaux P.M."/>
            <person name="Dal Grande F."/>
            <person name="Keller J."/>
        </authorList>
    </citation>
    <scope>NUCLEOTIDE SEQUENCE [LARGE SCALE GENOMIC DNA]</scope>
    <source>
        <strain evidence="2 3">SAG 2043</strain>
    </source>
</reference>
<protein>
    <recommendedName>
        <fullName evidence="1">AB hydrolase-1 domain-containing protein</fullName>
    </recommendedName>
</protein>
<evidence type="ECO:0000259" key="1">
    <source>
        <dbReference type="Pfam" id="PF00561"/>
    </source>
</evidence>
<dbReference type="Pfam" id="PF00561">
    <property type="entry name" value="Abhydrolase_1"/>
    <property type="match status" value="1"/>
</dbReference>
<dbReference type="PANTHER" id="PTHR43433">
    <property type="entry name" value="HYDROLASE, ALPHA/BETA FOLD FAMILY PROTEIN"/>
    <property type="match status" value="1"/>
</dbReference>
<dbReference type="AlphaFoldDB" id="A0AAW1P5B7"/>
<feature type="domain" description="AB hydrolase-1" evidence="1">
    <location>
        <begin position="3"/>
        <end position="235"/>
    </location>
</feature>
<dbReference type="Gene3D" id="3.40.50.1820">
    <property type="entry name" value="alpha/beta hydrolase"/>
    <property type="match status" value="1"/>
</dbReference>
<dbReference type="EMBL" id="JALJOR010000020">
    <property type="protein sequence ID" value="KAK9803660.1"/>
    <property type="molecule type" value="Genomic_DNA"/>
</dbReference>
<dbReference type="Proteomes" id="UP001489004">
    <property type="component" value="Unassembled WGS sequence"/>
</dbReference>
<accession>A0AAW1P5B7</accession>
<comment type="caution">
    <text evidence="2">The sequence shown here is derived from an EMBL/GenBank/DDBJ whole genome shotgun (WGS) entry which is preliminary data.</text>
</comment>
<proteinExistence type="predicted"/>
<gene>
    <name evidence="2" type="ORF">WJX72_009122</name>
</gene>
<evidence type="ECO:0000313" key="2">
    <source>
        <dbReference type="EMBL" id="KAK9803660.1"/>
    </source>
</evidence>
<evidence type="ECO:0000313" key="3">
    <source>
        <dbReference type="Proteomes" id="UP001489004"/>
    </source>
</evidence>
<dbReference type="PANTHER" id="PTHR43433:SF5">
    <property type="entry name" value="AB HYDROLASE-1 DOMAIN-CONTAINING PROTEIN"/>
    <property type="match status" value="1"/>
</dbReference>
<keyword evidence="3" id="KW-1185">Reference proteome</keyword>
<name>A0AAW1P5B7_9CHLO</name>
<dbReference type="InterPro" id="IPR000073">
    <property type="entry name" value="AB_hydrolase_1"/>
</dbReference>
<sequence>MGRFLPEDRIRTIALSRPGYLGTPLDATDPSIDHEADLLAAVLDKLGVDRCGVFAWSGGGPSAYRLAVRHPQRVASLIAVAALSTRWQAPAPSASERFLFWTNVGQWLLGLLARCAPGLVIEGALSSAGSLRGDELKALVASVMADPEQRAAVLAFSKTVGTSGPRKPGWENDVANFAAIDSLELACVRCPTLLIHGNADADAAIEFSYAAHEVLPQSRLIVMDRGTHFAFYAHPDAADVQEEARTFLAANL</sequence>
<dbReference type="InterPro" id="IPR029058">
    <property type="entry name" value="AB_hydrolase_fold"/>
</dbReference>
<dbReference type="InterPro" id="IPR050471">
    <property type="entry name" value="AB_hydrolase"/>
</dbReference>